<dbReference type="RefSeq" id="WP_215791457.1">
    <property type="nucleotide sequence ID" value="NZ_JAHKKG010000008.1"/>
</dbReference>
<evidence type="ECO:0008006" key="3">
    <source>
        <dbReference type="Google" id="ProtNLM"/>
    </source>
</evidence>
<gene>
    <name evidence="1" type="ORF">KOI35_27225</name>
</gene>
<name>A0ABS5YVV6_9ACTN</name>
<organism evidence="1 2">
    <name type="scientific">Paractinoplanes bogorensis</name>
    <dbReference type="NCBI Taxonomy" id="1610840"/>
    <lineage>
        <taxon>Bacteria</taxon>
        <taxon>Bacillati</taxon>
        <taxon>Actinomycetota</taxon>
        <taxon>Actinomycetes</taxon>
        <taxon>Micromonosporales</taxon>
        <taxon>Micromonosporaceae</taxon>
        <taxon>Paractinoplanes</taxon>
    </lineage>
</organism>
<sequence>MEALIGLFGVAVGWLLGYLTDRQKQRAEARNAAKIIYAEILGNQSALQRLIHSEGRTAEVTMRRLAWDTYGVTLLRIADDATLAAVVNSYNLVDLVPATVKYFGDRYDAALTDLRGARDELRDGPASAERGQELAADIKREVGFLALIDDSRKGFLADVSERDVAALAEASKLVRRLFEKNAK</sequence>
<comment type="caution">
    <text evidence="1">The sequence shown here is derived from an EMBL/GenBank/DDBJ whole genome shotgun (WGS) entry which is preliminary data.</text>
</comment>
<proteinExistence type="predicted"/>
<dbReference type="EMBL" id="JAHKKG010000008">
    <property type="protein sequence ID" value="MBU2667206.1"/>
    <property type="molecule type" value="Genomic_DNA"/>
</dbReference>
<dbReference type="Proteomes" id="UP001519654">
    <property type="component" value="Unassembled WGS sequence"/>
</dbReference>
<protein>
    <recommendedName>
        <fullName evidence="3">Secreted protein</fullName>
    </recommendedName>
</protein>
<reference evidence="1 2" key="1">
    <citation type="submission" date="2021-06" db="EMBL/GenBank/DDBJ databases">
        <title>Actinoplanes lichenicola sp. nov., and Actinoplanes ovalisporus sp. nov., isolated from lichen in Thailand.</title>
        <authorList>
            <person name="Saeng-In P."/>
            <person name="Kanchanasin P."/>
            <person name="Yuki M."/>
            <person name="Kudo T."/>
            <person name="Ohkuma M."/>
            <person name="Phongsopitanun W."/>
            <person name="Tanasupawat S."/>
        </authorList>
    </citation>
    <scope>NUCLEOTIDE SEQUENCE [LARGE SCALE GENOMIC DNA]</scope>
    <source>
        <strain evidence="1 2">NBRC 110975</strain>
    </source>
</reference>
<evidence type="ECO:0000313" key="1">
    <source>
        <dbReference type="EMBL" id="MBU2667206.1"/>
    </source>
</evidence>
<evidence type="ECO:0000313" key="2">
    <source>
        <dbReference type="Proteomes" id="UP001519654"/>
    </source>
</evidence>
<keyword evidence="2" id="KW-1185">Reference proteome</keyword>
<accession>A0ABS5YVV6</accession>